<dbReference type="SMART" id="SM00382">
    <property type="entry name" value="AAA"/>
    <property type="match status" value="2"/>
</dbReference>
<dbReference type="GO" id="GO:0016887">
    <property type="term" value="F:ATP hydrolysis activity"/>
    <property type="evidence" value="ECO:0007669"/>
    <property type="project" value="InterPro"/>
</dbReference>
<keyword evidence="5 8" id="KW-1133">Transmembrane helix</keyword>
<dbReference type="PROSITE" id="PS50893">
    <property type="entry name" value="ABC_TRANSPORTER_2"/>
    <property type="match status" value="2"/>
</dbReference>
<dbReference type="InterPro" id="IPR003593">
    <property type="entry name" value="AAA+_ATPase"/>
</dbReference>
<feature type="transmembrane region" description="Helical" evidence="8">
    <location>
        <begin position="851"/>
        <end position="873"/>
    </location>
</feature>
<dbReference type="CDD" id="cd03263">
    <property type="entry name" value="ABC_subfamily_A"/>
    <property type="match status" value="2"/>
</dbReference>
<proteinExistence type="predicted"/>
<feature type="transmembrane region" description="Helical" evidence="8">
    <location>
        <begin position="1138"/>
        <end position="1167"/>
    </location>
</feature>
<gene>
    <name evidence="10" type="ORF">HNY73_021056</name>
</gene>
<evidence type="ECO:0000313" key="10">
    <source>
        <dbReference type="EMBL" id="KAF8768213.1"/>
    </source>
</evidence>
<protein>
    <submittedName>
        <fullName evidence="10">ATP-binding cassette sub-family A member 3 like protein</fullName>
    </submittedName>
</protein>
<feature type="transmembrane region" description="Helical" evidence="8">
    <location>
        <begin position="1067"/>
        <end position="1094"/>
    </location>
</feature>
<feature type="transmembrane region" description="Helical" evidence="8">
    <location>
        <begin position="25"/>
        <end position="42"/>
    </location>
</feature>
<dbReference type="PANTHER" id="PTHR19229:SF250">
    <property type="entry name" value="ABC TRANSPORTER DOMAIN-CONTAINING PROTEIN-RELATED"/>
    <property type="match status" value="1"/>
</dbReference>
<comment type="caution">
    <text evidence="10">The sequence shown here is derived from an EMBL/GenBank/DDBJ whole genome shotgun (WGS) entry which is preliminary data.</text>
</comment>
<feature type="transmembrane region" description="Helical" evidence="8">
    <location>
        <begin position="1021"/>
        <end position="1047"/>
    </location>
</feature>
<dbReference type="Proteomes" id="UP000807504">
    <property type="component" value="Unassembled WGS sequence"/>
</dbReference>
<reference evidence="10" key="2">
    <citation type="submission" date="2020-06" db="EMBL/GenBank/DDBJ databases">
        <authorList>
            <person name="Sheffer M."/>
        </authorList>
    </citation>
    <scope>NUCLEOTIDE SEQUENCE</scope>
</reference>
<keyword evidence="11" id="KW-1185">Reference proteome</keyword>
<evidence type="ECO:0000256" key="4">
    <source>
        <dbReference type="ARBA" id="ARBA00022840"/>
    </source>
</evidence>
<accession>A0A8T0E8Y1</accession>
<feature type="transmembrane region" description="Helical" evidence="8">
    <location>
        <begin position="327"/>
        <end position="349"/>
    </location>
</feature>
<dbReference type="GO" id="GO:0005319">
    <property type="term" value="F:lipid transporter activity"/>
    <property type="evidence" value="ECO:0007669"/>
    <property type="project" value="TreeGrafter"/>
</dbReference>
<feature type="transmembrane region" description="Helical" evidence="8">
    <location>
        <begin position="1179"/>
        <end position="1201"/>
    </location>
</feature>
<dbReference type="InterPro" id="IPR017871">
    <property type="entry name" value="ABC_transporter-like_CS"/>
</dbReference>
<dbReference type="FunFam" id="3.40.50.300:FF:000933">
    <property type="entry name" value="ABC transporter A family member 7"/>
    <property type="match status" value="1"/>
</dbReference>
<dbReference type="Pfam" id="PF12698">
    <property type="entry name" value="ABC2_membrane_3"/>
    <property type="match status" value="2"/>
</dbReference>
<dbReference type="EMBL" id="JABXBU010002230">
    <property type="protein sequence ID" value="KAF8768213.1"/>
    <property type="molecule type" value="Genomic_DNA"/>
</dbReference>
<feature type="transmembrane region" description="Helical" evidence="8">
    <location>
        <begin position="216"/>
        <end position="237"/>
    </location>
</feature>
<reference evidence="10" key="1">
    <citation type="journal article" date="2020" name="bioRxiv">
        <title>Chromosome-level reference genome of the European wasp spider Argiope bruennichi: a resource for studies on range expansion and evolutionary adaptation.</title>
        <authorList>
            <person name="Sheffer M.M."/>
            <person name="Hoppe A."/>
            <person name="Krehenwinkel H."/>
            <person name="Uhl G."/>
            <person name="Kuss A.W."/>
            <person name="Jensen L."/>
            <person name="Jensen C."/>
            <person name="Gillespie R.G."/>
            <person name="Hoff K.J."/>
            <person name="Prost S."/>
        </authorList>
    </citation>
    <scope>NUCLEOTIDE SEQUENCE</scope>
</reference>
<keyword evidence="3" id="KW-0547">Nucleotide-binding</keyword>
<dbReference type="PROSITE" id="PS00211">
    <property type="entry name" value="ABC_TRANSPORTER_1"/>
    <property type="match status" value="2"/>
</dbReference>
<comment type="subcellular location">
    <subcellularLocation>
        <location evidence="1">Membrane</location>
        <topology evidence="1">Multi-pass membrane protein</topology>
    </subcellularLocation>
</comment>
<dbReference type="GO" id="GO:0140359">
    <property type="term" value="F:ABC-type transporter activity"/>
    <property type="evidence" value="ECO:0007669"/>
    <property type="project" value="InterPro"/>
</dbReference>
<dbReference type="InterPro" id="IPR027417">
    <property type="entry name" value="P-loop_NTPase"/>
</dbReference>
<evidence type="ECO:0000256" key="5">
    <source>
        <dbReference type="ARBA" id="ARBA00022989"/>
    </source>
</evidence>
<dbReference type="InterPro" id="IPR026082">
    <property type="entry name" value="ABCA"/>
</dbReference>
<dbReference type="InterPro" id="IPR013525">
    <property type="entry name" value="ABC2_TM"/>
</dbReference>
<evidence type="ECO:0000313" key="11">
    <source>
        <dbReference type="Proteomes" id="UP000807504"/>
    </source>
</evidence>
<feature type="transmembrane region" description="Helical" evidence="8">
    <location>
        <begin position="258"/>
        <end position="281"/>
    </location>
</feature>
<dbReference type="Pfam" id="PF00005">
    <property type="entry name" value="ABC_tran"/>
    <property type="match status" value="2"/>
</dbReference>
<keyword evidence="6 8" id="KW-0472">Membrane</keyword>
<dbReference type="SUPFAM" id="SSF52540">
    <property type="entry name" value="P-loop containing nucleoside triphosphate hydrolases"/>
    <property type="match status" value="2"/>
</dbReference>
<feature type="domain" description="ABC transporter" evidence="9">
    <location>
        <begin position="1310"/>
        <end position="1541"/>
    </location>
</feature>
<evidence type="ECO:0000256" key="8">
    <source>
        <dbReference type="SAM" id="Phobius"/>
    </source>
</evidence>
<sequence length="1588" mass="179319">MPNTNGLRQFSILLYKGLLLRKRHYFVTFFEIIVPIIIAAIPCMIQQEPYNPPSGKNVGRQFRSDWVNYTTFRPFDPFKSHAGTWQYNLERSEQRNGVRRLLRLQAKDFFNGIGTVFKEFDNKLPASLDYTIRYGTSRYSNFHTDMKYQVNGPHYNNAYEDSLFLAWQASVEQTFINRKMAEQGEDAELRKYQVWMQQFPYPEHKDTKNSFSVVNIVPWVICYGYLIFIMNIMRRVIEEKSNGSKELLKMMGMTDFTYWASTFMNYFIYAFVIMLIVTILYKVPMKTSTAFLQHMNFFLLFIVLLLFIASLILFCMALSIFSNRANFATVALIIIYIPSCTLLMTKFFMTDSEVSYYPLSVASKLGICLLPQGALLTAFYIISSYEASGDGIGWNNINEFSLIPDINMAMILVTMLISCGIYIIFIWYFDAVWPWQPGVPKPFYFFLTRSYWCGARQVQDTEENKLVKNEYSSDFFEEEPSNISRGVIIRNLAKEFRSGLTTKLAVNDVSLNIYEGQITALLGHNGAGKTTTINILTGLYTPTSGTALISGLDILTETTRARRGLGVCPQHNVLYDTLTVEEHLKIYAAMKGVLWKDLNSEVTEILDIMKLADKKSELTKNLSGGMKRKLSLGIALIGGSKVLFLDEPTSGLDVEARRNVWDALLEMRHKRTIILTTHYMEEADILGDRIAIMAEGELQCCGSPMFLKQKFGTGYHLHVVKDQDFDLQALTLLIQKYIPEASLRSELEKEISFSLSTNTGNEFGDMFEELENRKKELGVLSFGITITTMEDVFLKVSNISDMKYNARSEEDKQSDEIQDIYGDSPGMRPHRHPINQFLALIKKRFNYSKRFWSILIVQVVLPLFLTTICLYLIKNNSFQFKTTFKPLKLDISSVYGETDGFYYSDKPPLSDLSDTVKNVFKSNRITVQKVPEPTHYVLDYGKKDISKYLKNLIVGAAVDQYSNGTLNLTAWFNGEPYHAISMSLLLAHTALLKNVTNTGSITLTNAPLPVLKVMYSNGQGFMARILAGIFIPLAFAYLSASFVLLPVHERMTKAKLLQLMNGISGTMYWGAMFLWDYVVFFIISMLFIIPYAIFANTEFFGKHSESIGAAIVLMLLYGWAAIPLSYIISFLFQKGNTAFSTVVALCSIIGVGCSSILNSILLTIPFAEVTKRRINEAIWALRIVPAFSLSSGISNLFGVAFDNAFCETVPPDALELNCNSSTIDRNNPIFKCCKSKCGDECLHQVNPFGWTDKPFGGKVHGLSGGCSSSLKTVDNLVTQESIIEDSDVLEEEERTLNVIEAHSVYGEEALLVSELTKVYKNFYAVNHLTFGIHQEECFGLLGVNGAGKTSTFRMLTGDCHPTEGNAFIQNVSVRKNLKKFQSYLGYCPQFDALIDRLTGREMLMLFGQLRGLTSTELEERINKLIKMTDLTKHADKQTRFYSGGNKRKLSVAIALIGSPPLILLDEPTAGVDPVSRRKIWGILAQARNNTGAAILLTTHSMEESEALCNRLAIMVNGRFRCLGSIQQLKTKYGQGYTLIIKMKREDQENIESITTIKTHVESNLHGANLKDDHQGNASGTPLVNPPLR</sequence>
<evidence type="ECO:0000256" key="7">
    <source>
        <dbReference type="SAM" id="MobiDB-lite"/>
    </source>
</evidence>
<dbReference type="Gene3D" id="3.40.50.300">
    <property type="entry name" value="P-loop containing nucleotide triphosphate hydrolases"/>
    <property type="match status" value="2"/>
</dbReference>
<evidence type="ECO:0000256" key="6">
    <source>
        <dbReference type="ARBA" id="ARBA00023136"/>
    </source>
</evidence>
<dbReference type="InterPro" id="IPR003439">
    <property type="entry name" value="ABC_transporter-like_ATP-bd"/>
</dbReference>
<evidence type="ECO:0000256" key="1">
    <source>
        <dbReference type="ARBA" id="ARBA00004141"/>
    </source>
</evidence>
<dbReference type="GO" id="GO:0005524">
    <property type="term" value="F:ATP binding"/>
    <property type="evidence" value="ECO:0007669"/>
    <property type="project" value="UniProtKB-KW"/>
</dbReference>
<feature type="transmembrane region" description="Helical" evidence="8">
    <location>
        <begin position="406"/>
        <end position="429"/>
    </location>
</feature>
<dbReference type="PANTHER" id="PTHR19229">
    <property type="entry name" value="ATP-BINDING CASSETTE TRANSPORTER SUBFAMILY A ABCA"/>
    <property type="match status" value="1"/>
</dbReference>
<feature type="transmembrane region" description="Helical" evidence="8">
    <location>
        <begin position="1106"/>
        <end position="1132"/>
    </location>
</feature>
<feature type="transmembrane region" description="Helical" evidence="8">
    <location>
        <begin position="297"/>
        <end position="320"/>
    </location>
</feature>
<feature type="transmembrane region" description="Helical" evidence="8">
    <location>
        <begin position="361"/>
        <end position="385"/>
    </location>
</feature>
<feature type="domain" description="ABC transporter" evidence="9">
    <location>
        <begin position="487"/>
        <end position="720"/>
    </location>
</feature>
<dbReference type="FunFam" id="3.40.50.300:FF:000327">
    <property type="entry name" value="ATP-binding cassette sub-family A member 3"/>
    <property type="match status" value="1"/>
</dbReference>
<feature type="region of interest" description="Disordered" evidence="7">
    <location>
        <begin position="1567"/>
        <end position="1588"/>
    </location>
</feature>
<keyword evidence="2 8" id="KW-0812">Transmembrane</keyword>
<evidence type="ECO:0000256" key="3">
    <source>
        <dbReference type="ARBA" id="ARBA00022741"/>
    </source>
</evidence>
<evidence type="ECO:0000259" key="9">
    <source>
        <dbReference type="PROSITE" id="PS50893"/>
    </source>
</evidence>
<organism evidence="10 11">
    <name type="scientific">Argiope bruennichi</name>
    <name type="common">Wasp spider</name>
    <name type="synonym">Aranea bruennichi</name>
    <dbReference type="NCBI Taxonomy" id="94029"/>
    <lineage>
        <taxon>Eukaryota</taxon>
        <taxon>Metazoa</taxon>
        <taxon>Ecdysozoa</taxon>
        <taxon>Arthropoda</taxon>
        <taxon>Chelicerata</taxon>
        <taxon>Arachnida</taxon>
        <taxon>Araneae</taxon>
        <taxon>Araneomorphae</taxon>
        <taxon>Entelegynae</taxon>
        <taxon>Araneoidea</taxon>
        <taxon>Araneidae</taxon>
        <taxon>Argiope</taxon>
    </lineage>
</organism>
<keyword evidence="4 10" id="KW-0067">ATP-binding</keyword>
<dbReference type="GO" id="GO:0016020">
    <property type="term" value="C:membrane"/>
    <property type="evidence" value="ECO:0007669"/>
    <property type="project" value="UniProtKB-SubCell"/>
</dbReference>
<name>A0A8T0E8Y1_ARGBR</name>
<evidence type="ECO:0000256" key="2">
    <source>
        <dbReference type="ARBA" id="ARBA00022692"/>
    </source>
</evidence>